<dbReference type="SUPFAM" id="SSF51445">
    <property type="entry name" value="(Trans)glycosidases"/>
    <property type="match status" value="1"/>
</dbReference>
<organism evidence="1">
    <name type="scientific">Staphylococcus epidermidis</name>
    <dbReference type="NCBI Taxonomy" id="1282"/>
    <lineage>
        <taxon>Bacteria</taxon>
        <taxon>Bacillati</taxon>
        <taxon>Bacillota</taxon>
        <taxon>Bacilli</taxon>
        <taxon>Bacillales</taxon>
        <taxon>Staphylococcaceae</taxon>
        <taxon>Staphylococcus</taxon>
    </lineage>
</organism>
<geneLocation type="plasmid" evidence="1">
    <name>pSE456_1</name>
</geneLocation>
<dbReference type="Gene3D" id="3.20.20.80">
    <property type="entry name" value="Glycosidases"/>
    <property type="match status" value="1"/>
</dbReference>
<dbReference type="InterPro" id="IPR017853">
    <property type="entry name" value="GH"/>
</dbReference>
<keyword evidence="1" id="KW-0378">Hydrolase</keyword>
<dbReference type="AlphaFoldDB" id="A0A894TGP5"/>
<dbReference type="EMBL" id="MW364978">
    <property type="protein sequence ID" value="QRX38739.1"/>
    <property type="molecule type" value="Genomic_DNA"/>
</dbReference>
<reference evidence="1" key="1">
    <citation type="submission" date="2020-12" db="EMBL/GenBank/DDBJ databases">
        <title>Staphylococcus epidermidis phages transfer antimicrobial-resistance plasmids and enable chromosomal island mobilization.</title>
        <authorList>
            <person name="Fisarova L."/>
            <person name="Botka T."/>
            <person name="Du X."/>
            <person name="Maslanova I."/>
            <person name="Bardy P."/>
            <person name="Pantucek R."/>
            <person name="Muhlenbruch L."/>
            <person name="Benesik M."/>
            <person name="Winstel V."/>
            <person name="Larsen J."/>
            <person name="Rosenstein R."/>
            <person name="Peschel A."/>
            <person name="Doskar J."/>
        </authorList>
    </citation>
    <scope>NUCLEOTIDE SEQUENCE</scope>
    <source>
        <strain evidence="1">SE456</strain>
        <plasmid evidence="1">pSE456_1</plasmid>
    </source>
</reference>
<sequence length="96" mass="11296">MKQSFDEKFKKIQEKDYNVPSYMGEFNTRSMGEKPKAQNGDLAYILNQMKNKHLSWSLWNYDTQLDNDHPNKDWSPIHYSGLEINSDNIGKKGCYT</sequence>
<dbReference type="GO" id="GO:0016787">
    <property type="term" value="F:hydrolase activity"/>
    <property type="evidence" value="ECO:0007669"/>
    <property type="project" value="UniProtKB-KW"/>
</dbReference>
<keyword evidence="1" id="KW-0614">Plasmid</keyword>
<protein>
    <submittedName>
        <fullName evidence="1">Putative glycoside hydrolase</fullName>
    </submittedName>
</protein>
<proteinExistence type="predicted"/>
<name>A0A894TGP5_STAEP</name>
<evidence type="ECO:0000313" key="1">
    <source>
        <dbReference type="EMBL" id="QRX38739.1"/>
    </source>
</evidence>
<accession>A0A894TGP5</accession>